<comment type="caution">
    <text evidence="1">The sequence shown here is derived from an EMBL/GenBank/DDBJ whole genome shotgun (WGS) entry which is preliminary data.</text>
</comment>
<gene>
    <name evidence="1" type="ORF">F5876DRAFT_86988</name>
</gene>
<evidence type="ECO:0000313" key="1">
    <source>
        <dbReference type="EMBL" id="KAJ3813567.1"/>
    </source>
</evidence>
<accession>A0ACC1U8X1</accession>
<organism evidence="1 2">
    <name type="scientific">Lentinula aff. lateritia</name>
    <dbReference type="NCBI Taxonomy" id="2804960"/>
    <lineage>
        <taxon>Eukaryota</taxon>
        <taxon>Fungi</taxon>
        <taxon>Dikarya</taxon>
        <taxon>Basidiomycota</taxon>
        <taxon>Agaricomycotina</taxon>
        <taxon>Agaricomycetes</taxon>
        <taxon>Agaricomycetidae</taxon>
        <taxon>Agaricales</taxon>
        <taxon>Marasmiineae</taxon>
        <taxon>Omphalotaceae</taxon>
        <taxon>Lentinula</taxon>
    </lineage>
</organism>
<proteinExistence type="predicted"/>
<protein>
    <submittedName>
        <fullName evidence="1">Uncharacterized protein</fullName>
    </submittedName>
</protein>
<dbReference type="Proteomes" id="UP001163835">
    <property type="component" value="Unassembled WGS sequence"/>
</dbReference>
<dbReference type="EMBL" id="MU794989">
    <property type="protein sequence ID" value="KAJ3813567.1"/>
    <property type="molecule type" value="Genomic_DNA"/>
</dbReference>
<evidence type="ECO:0000313" key="2">
    <source>
        <dbReference type="Proteomes" id="UP001163835"/>
    </source>
</evidence>
<sequence length="285" mass="30695">MPSSKNLKVEPKEQSSEDILNDALLFLGGKPVVENEIISYGDLKLTVAPKEGKANTLLADHLFSPSLLLAEQIEQGAIFLQGRTLIELGAGCSLPSLAACTISSPSNVPSLVVTSDYPDSIILGSLNSNVERNRALVSPACKLHCRGYEWGQDVTELLSLLQNPSIMGFDIVILSDLLHFDASHHALVKSLSLLLAKTVDARVYVAAGKYTLPNVVSSFLQKATDAGLVLIEYTDRIGGSRWLGTLPVSGLDAEALGIRKNNCRFWVGQWAGTKVEARESGELPR</sequence>
<name>A0ACC1U8X1_9AGAR</name>
<keyword evidence="2" id="KW-1185">Reference proteome</keyword>
<reference evidence="1" key="1">
    <citation type="submission" date="2022-09" db="EMBL/GenBank/DDBJ databases">
        <title>A Global Phylogenomic Analysis of the Shiitake Genus Lentinula.</title>
        <authorList>
            <consortium name="DOE Joint Genome Institute"/>
            <person name="Sierra-Patev S."/>
            <person name="Min B."/>
            <person name="Naranjo-Ortiz M."/>
            <person name="Looney B."/>
            <person name="Konkel Z."/>
            <person name="Slot J.C."/>
            <person name="Sakamoto Y."/>
            <person name="Steenwyk J.L."/>
            <person name="Rokas A."/>
            <person name="Carro J."/>
            <person name="Camarero S."/>
            <person name="Ferreira P."/>
            <person name="Molpeceres G."/>
            <person name="Ruiz-Duenas F.J."/>
            <person name="Serrano A."/>
            <person name="Henrissat B."/>
            <person name="Drula E."/>
            <person name="Hughes K.W."/>
            <person name="Mata J.L."/>
            <person name="Ishikawa N.K."/>
            <person name="Vargas-Isla R."/>
            <person name="Ushijima S."/>
            <person name="Smith C.A."/>
            <person name="Ahrendt S."/>
            <person name="Andreopoulos W."/>
            <person name="He G."/>
            <person name="Labutti K."/>
            <person name="Lipzen A."/>
            <person name="Ng V."/>
            <person name="Riley R."/>
            <person name="Sandor L."/>
            <person name="Barry K."/>
            <person name="Martinez A.T."/>
            <person name="Xiao Y."/>
            <person name="Gibbons J.G."/>
            <person name="Terashima K."/>
            <person name="Grigoriev I.V."/>
            <person name="Hibbett D.S."/>
        </authorList>
    </citation>
    <scope>NUCLEOTIDE SEQUENCE</scope>
    <source>
        <strain evidence="1">TMI1499</strain>
    </source>
</reference>